<sequence>MSSLMDSSSTITILHFNDVYNVNPRDRDPCGGAAKFAHAIKSYSHLNPLILFSGDIFSPSVLSTFTKGEQMSQILNEVGTHCALFGNHDFDFGLETLAERVAETKFPWLMSNVIDNETGRPLGDGKITHVMDWNGKRIGLIGLVEQEWIDTLATLNADELTFMDFVDVAQKLSAQLKGEGCDFVIALTHMRTKNDKKLAAENTDIDLILGGHDHVFEINRINDKYIVKSGTDFRQFSKITIDFQSTPVVNIEELNVTKATPEDPNVKTLLEKYESSISGKMNEVLGSFTVPLEGRFSKIRTEETNLGNWICDILLAATGADLVIINSGTFRSDEVHPPGEFTLGDLMRIVPHCEPTVELNVKGETVLQILENGVSKYPELEGRFPQVAGVRFAFDPEAPPGKRVDPLLVRIGDEYLVMDQKYKLATKSYLHSGCDGYTMIPGQEIVISEEICPELCLSVQNHFGAIKMRQGKCRRLSKHRQSLVTLSRRHSLVKQLEGSEMDGPSPLRRNSHSNTSPDHHHSHHHHGQVPPPRLYRRASLDDLEHDSCLLAPTTENRIIKLTPEIRKELYLERERLLADTSIIPEDEESESSSPQNTVKETDGFVVPTFRLASQWPERTAITDEFGDYTYKNLLFASKTLASQLTKILDGKTQERIAFLCPNNVNYVIAQWACWISGNIAVPLCCSHPQEMLEYFVNDSDSCLILGTEKFKERIEQLSEKTGAETKIISDSPLDTINKDQKKSVSSMKAGCNPNLYTKWNALIIYTSGSTAMPKGVVLSFSNLSSQVNSMITAWQWSAKDTILHTLPLHHIHGVVNGLMTPLHCGARCFMLPKFNASDVWHHLLAIKVGSDRRVTVFTGVPTMYVKLIEEYENSLSKNERMVNYVKVTCSQKMRLMMSGSAPLPNTVFDDWEKITGHRLLERYGMSETGMALTNPYLGTRKPGFVGHPLPNVSVRVVDNGKTLVEGTEFCSKVLTKNVSTKDKIIGELQVRGDSVFKEYWRKPEATKQSFSEDGWFCTGDVVQYEENSYKILGRSSVDIIKSGGYKISALFVESVLLQNPKIRDVTVVGLPDPTWGQKVVALYVPADNNADTIASIKNWTKNKLPSYSIPALWKVVPQIPRNLMGKINKKEIINELMQEKKNVTYV</sequence>
<dbReference type="InterPro" id="IPR042099">
    <property type="entry name" value="ANL_N_sf"/>
</dbReference>
<dbReference type="SUPFAM" id="SSF56300">
    <property type="entry name" value="Metallo-dependent phosphatases"/>
    <property type="match status" value="1"/>
</dbReference>
<dbReference type="Proteomes" id="UP001367676">
    <property type="component" value="Unassembled WGS sequence"/>
</dbReference>
<dbReference type="PANTHER" id="PTHR11575">
    <property type="entry name" value="5'-NUCLEOTIDASE-RELATED"/>
    <property type="match status" value="1"/>
</dbReference>
<feature type="domain" description="5'-Nucleotidase C-terminal" evidence="6">
    <location>
        <begin position="285"/>
        <end position="440"/>
    </location>
</feature>
<evidence type="ECO:0000259" key="4">
    <source>
        <dbReference type="Pfam" id="PF00149"/>
    </source>
</evidence>
<evidence type="ECO:0000313" key="8">
    <source>
        <dbReference type="EMBL" id="KAK7572090.1"/>
    </source>
</evidence>
<protein>
    <submittedName>
        <fullName evidence="8">Uncharacterized protein</fullName>
    </submittedName>
</protein>
<dbReference type="Pfam" id="PF13193">
    <property type="entry name" value="AMP-binding_C"/>
    <property type="match status" value="1"/>
</dbReference>
<feature type="domain" description="AMP-binding enzyme C-terminal" evidence="7">
    <location>
        <begin position="1052"/>
        <end position="1126"/>
    </location>
</feature>
<dbReference type="InterPro" id="IPR029052">
    <property type="entry name" value="Metallo-depent_PP-like"/>
</dbReference>
<dbReference type="Pfam" id="PF00501">
    <property type="entry name" value="AMP-binding"/>
    <property type="match status" value="1"/>
</dbReference>
<gene>
    <name evidence="8" type="ORF">V9T40_014562</name>
</gene>
<evidence type="ECO:0000256" key="3">
    <source>
        <dbReference type="SAM" id="MobiDB-lite"/>
    </source>
</evidence>
<dbReference type="SUPFAM" id="SSF55816">
    <property type="entry name" value="5'-nucleotidase (syn. UDP-sugar hydrolase), C-terminal domain"/>
    <property type="match status" value="1"/>
</dbReference>
<evidence type="ECO:0000259" key="7">
    <source>
        <dbReference type="Pfam" id="PF13193"/>
    </source>
</evidence>
<keyword evidence="2" id="KW-0732">Signal</keyword>
<dbReference type="InterPro" id="IPR036907">
    <property type="entry name" value="5'-Nucleotdase_C_sf"/>
</dbReference>
<dbReference type="CDD" id="cd05941">
    <property type="entry name" value="MCS"/>
    <property type="match status" value="1"/>
</dbReference>
<dbReference type="Gene3D" id="3.90.780.10">
    <property type="entry name" value="5'-Nucleotidase, C-terminal domain"/>
    <property type="match status" value="1"/>
</dbReference>
<dbReference type="Pfam" id="PF00149">
    <property type="entry name" value="Metallophos"/>
    <property type="match status" value="1"/>
</dbReference>
<reference evidence="8 9" key="1">
    <citation type="submission" date="2024-03" db="EMBL/GenBank/DDBJ databases">
        <title>Adaptation during the transition from Ophiocordyceps entomopathogen to insect associate is accompanied by gene loss and intensified selection.</title>
        <authorList>
            <person name="Ward C.M."/>
            <person name="Onetto C.A."/>
            <person name="Borneman A.R."/>
        </authorList>
    </citation>
    <scope>NUCLEOTIDE SEQUENCE [LARGE SCALE GENOMIC DNA]</scope>
    <source>
        <strain evidence="8">AWRI1</strain>
        <tissue evidence="8">Single Adult Female</tissue>
    </source>
</reference>
<dbReference type="PANTHER" id="PTHR11575:SF48">
    <property type="entry name" value="5'-NUCLEOTIDASE"/>
    <property type="match status" value="1"/>
</dbReference>
<feature type="domain" description="AMP-dependent synthetase/ligase" evidence="5">
    <location>
        <begin position="612"/>
        <end position="1000"/>
    </location>
</feature>
<evidence type="ECO:0000259" key="5">
    <source>
        <dbReference type="Pfam" id="PF00501"/>
    </source>
</evidence>
<dbReference type="CDD" id="cd07406">
    <property type="entry name" value="MPP_CG11883_N"/>
    <property type="match status" value="1"/>
</dbReference>
<comment type="similarity">
    <text evidence="1">Belongs to the 5'-nucleotidase family.</text>
</comment>
<dbReference type="InterPro" id="IPR045851">
    <property type="entry name" value="AMP-bd_C_sf"/>
</dbReference>
<proteinExistence type="inferred from homology"/>
<dbReference type="PRINTS" id="PR01607">
    <property type="entry name" value="APYRASEFAMLY"/>
</dbReference>
<accession>A0AAN9T4V9</accession>
<evidence type="ECO:0000313" key="9">
    <source>
        <dbReference type="Proteomes" id="UP001367676"/>
    </source>
</evidence>
<feature type="region of interest" description="Disordered" evidence="3">
    <location>
        <begin position="495"/>
        <end position="533"/>
    </location>
</feature>
<evidence type="ECO:0000259" key="6">
    <source>
        <dbReference type="Pfam" id="PF02872"/>
    </source>
</evidence>
<dbReference type="InterPro" id="IPR008334">
    <property type="entry name" value="5'-Nucleotdase_C"/>
</dbReference>
<comment type="caution">
    <text evidence="8">The sequence shown here is derived from an EMBL/GenBank/DDBJ whole genome shotgun (WGS) entry which is preliminary data.</text>
</comment>
<dbReference type="EMBL" id="JBBCAQ010000038">
    <property type="protein sequence ID" value="KAK7572090.1"/>
    <property type="molecule type" value="Genomic_DNA"/>
</dbReference>
<dbReference type="GO" id="GO:0009166">
    <property type="term" value="P:nucleotide catabolic process"/>
    <property type="evidence" value="ECO:0007669"/>
    <property type="project" value="InterPro"/>
</dbReference>
<dbReference type="InterPro" id="IPR000873">
    <property type="entry name" value="AMP-dep_synth/lig_dom"/>
</dbReference>
<dbReference type="Gene3D" id="3.40.50.12780">
    <property type="entry name" value="N-terminal domain of ligase-like"/>
    <property type="match status" value="1"/>
</dbReference>
<feature type="domain" description="Calcineurin-like phosphoesterase" evidence="4">
    <location>
        <begin position="12"/>
        <end position="215"/>
    </location>
</feature>
<evidence type="ECO:0000256" key="1">
    <source>
        <dbReference type="ARBA" id="ARBA00006654"/>
    </source>
</evidence>
<keyword evidence="9" id="KW-1185">Reference proteome</keyword>
<organism evidence="8 9">
    <name type="scientific">Parthenolecanium corni</name>
    <dbReference type="NCBI Taxonomy" id="536013"/>
    <lineage>
        <taxon>Eukaryota</taxon>
        <taxon>Metazoa</taxon>
        <taxon>Ecdysozoa</taxon>
        <taxon>Arthropoda</taxon>
        <taxon>Hexapoda</taxon>
        <taxon>Insecta</taxon>
        <taxon>Pterygota</taxon>
        <taxon>Neoptera</taxon>
        <taxon>Paraneoptera</taxon>
        <taxon>Hemiptera</taxon>
        <taxon>Sternorrhyncha</taxon>
        <taxon>Coccoidea</taxon>
        <taxon>Coccidae</taxon>
        <taxon>Parthenolecanium</taxon>
    </lineage>
</organism>
<dbReference type="Gene3D" id="3.30.300.30">
    <property type="match status" value="1"/>
</dbReference>
<dbReference type="GO" id="GO:0016787">
    <property type="term" value="F:hydrolase activity"/>
    <property type="evidence" value="ECO:0007669"/>
    <property type="project" value="InterPro"/>
</dbReference>
<evidence type="ECO:0000256" key="2">
    <source>
        <dbReference type="ARBA" id="ARBA00022729"/>
    </source>
</evidence>
<dbReference type="InterPro" id="IPR041821">
    <property type="entry name" value="CG11883_N"/>
</dbReference>
<dbReference type="Gene3D" id="3.60.21.10">
    <property type="match status" value="1"/>
</dbReference>
<dbReference type="InterPro" id="IPR025110">
    <property type="entry name" value="AMP-bd_C"/>
</dbReference>
<dbReference type="SUPFAM" id="SSF56801">
    <property type="entry name" value="Acetyl-CoA synthetase-like"/>
    <property type="match status" value="1"/>
</dbReference>
<dbReference type="Pfam" id="PF02872">
    <property type="entry name" value="5_nucleotid_C"/>
    <property type="match status" value="1"/>
</dbReference>
<dbReference type="InterPro" id="IPR006179">
    <property type="entry name" value="5_nucleotidase/apyrase"/>
</dbReference>
<dbReference type="AlphaFoldDB" id="A0AAN9T4V9"/>
<dbReference type="InterPro" id="IPR004843">
    <property type="entry name" value="Calcineurin-like_PHP"/>
</dbReference>
<name>A0AAN9T4V9_9HEMI</name>